<name>A0A3P3VHR0_9GAMM</name>
<dbReference type="AlphaFoldDB" id="A0A3P3VHR0"/>
<reference evidence="1 2" key="1">
    <citation type="submission" date="2018-08" db="EMBL/GenBank/DDBJ databases">
        <authorList>
            <person name="Khan S.A."/>
        </authorList>
    </citation>
    <scope>NUCLEOTIDE SEQUENCE [LARGE SCALE GENOMIC DNA]</scope>
    <source>
        <strain evidence="1 2">GTF-13</strain>
    </source>
</reference>
<protein>
    <submittedName>
        <fullName evidence="1">Uncharacterized protein</fullName>
    </submittedName>
</protein>
<gene>
    <name evidence="1" type="ORF">D0544_10275</name>
</gene>
<reference evidence="1 2" key="2">
    <citation type="submission" date="2018-12" db="EMBL/GenBank/DDBJ databases">
        <title>Simiduia agarivorans gen. nov., sp. nov., a marine, agarolytic bacterium isolated from shallow coastal water from Keelung, Taiwan.</title>
        <authorList>
            <person name="Shieh W.Y."/>
        </authorList>
    </citation>
    <scope>NUCLEOTIDE SEQUENCE [LARGE SCALE GENOMIC DNA]</scope>
    <source>
        <strain evidence="1 2">GTF-13</strain>
    </source>
</reference>
<proteinExistence type="predicted"/>
<dbReference type="EMBL" id="QWEZ01000002">
    <property type="protein sequence ID" value="RRJ82265.1"/>
    <property type="molecule type" value="Genomic_DNA"/>
</dbReference>
<evidence type="ECO:0000313" key="1">
    <source>
        <dbReference type="EMBL" id="RRJ82265.1"/>
    </source>
</evidence>
<organism evidence="1 2">
    <name type="scientific">Aestuariirhabdus litorea</name>
    <dbReference type="NCBI Taxonomy" id="2528527"/>
    <lineage>
        <taxon>Bacteria</taxon>
        <taxon>Pseudomonadati</taxon>
        <taxon>Pseudomonadota</taxon>
        <taxon>Gammaproteobacteria</taxon>
        <taxon>Oceanospirillales</taxon>
        <taxon>Aestuariirhabdaceae</taxon>
        <taxon>Aestuariirhabdus</taxon>
    </lineage>
</organism>
<comment type="caution">
    <text evidence="1">The sequence shown here is derived from an EMBL/GenBank/DDBJ whole genome shotgun (WGS) entry which is preliminary data.</text>
</comment>
<keyword evidence="2" id="KW-1185">Reference proteome</keyword>
<evidence type="ECO:0000313" key="2">
    <source>
        <dbReference type="Proteomes" id="UP000280792"/>
    </source>
</evidence>
<accession>A0A3P3VHR0</accession>
<sequence>MHVFRPLSYRMKGNIMLNRLFDSARSPWKLFMFWPVLAFLLSACVANVQYQAAVPLIPSGTVGKIHNELIELKLPKVTLYAQLQAFNWSGQYLLPPLGLWLNIEPHKGPLSLTTAKVLLLSDGSQARTVSYLGPDSAWFSPRALAAGCGPRFYRTGIGLTRFGASQESVLSADNSLGIFRPSEQPVSFENTSCFMFWFDTDSLPSHNFILKVDGLSSDGERIEIPEIQFQQKTLRQFRAFP</sequence>
<dbReference type="Proteomes" id="UP000280792">
    <property type="component" value="Unassembled WGS sequence"/>
</dbReference>